<dbReference type="PANTHER" id="PTHR43155:SF2">
    <property type="entry name" value="CYCLIC DI-GMP PHOSPHODIESTERASE PA4108"/>
    <property type="match status" value="1"/>
</dbReference>
<dbReference type="RefSeq" id="WP_379496229.1">
    <property type="nucleotide sequence ID" value="NZ_JBHSAO010000006.1"/>
</dbReference>
<evidence type="ECO:0000313" key="2">
    <source>
        <dbReference type="EMBL" id="MFC4023729.1"/>
    </source>
</evidence>
<accession>A0ABV8GZZ0</accession>
<organism evidence="2 3">
    <name type="scientific">Oceanobacillus longus</name>
    <dbReference type="NCBI Taxonomy" id="930120"/>
    <lineage>
        <taxon>Bacteria</taxon>
        <taxon>Bacillati</taxon>
        <taxon>Bacillota</taxon>
        <taxon>Bacilli</taxon>
        <taxon>Bacillales</taxon>
        <taxon>Bacillaceae</taxon>
        <taxon>Oceanobacillus</taxon>
    </lineage>
</organism>
<keyword evidence="2" id="KW-0378">Hydrolase</keyword>
<evidence type="ECO:0000259" key="1">
    <source>
        <dbReference type="PROSITE" id="PS51832"/>
    </source>
</evidence>
<name>A0ABV8GZZ0_9BACI</name>
<dbReference type="InterPro" id="IPR037522">
    <property type="entry name" value="HD_GYP_dom"/>
</dbReference>
<dbReference type="CDD" id="cd00077">
    <property type="entry name" value="HDc"/>
    <property type="match status" value="1"/>
</dbReference>
<proteinExistence type="predicted"/>
<dbReference type="SUPFAM" id="SSF109604">
    <property type="entry name" value="HD-domain/PDEase-like"/>
    <property type="match status" value="1"/>
</dbReference>
<dbReference type="PROSITE" id="PS51832">
    <property type="entry name" value="HD_GYP"/>
    <property type="match status" value="1"/>
</dbReference>
<dbReference type="SMART" id="SM00471">
    <property type="entry name" value="HDc"/>
    <property type="match status" value="1"/>
</dbReference>
<dbReference type="GO" id="GO:0016787">
    <property type="term" value="F:hydrolase activity"/>
    <property type="evidence" value="ECO:0007669"/>
    <property type="project" value="UniProtKB-KW"/>
</dbReference>
<feature type="domain" description="HD-GYP" evidence="1">
    <location>
        <begin position="113"/>
        <end position="309"/>
    </location>
</feature>
<dbReference type="EC" id="3.1.4.-" evidence="2"/>
<protein>
    <submittedName>
        <fullName evidence="2">HD-GYP domain-containing protein</fullName>
        <ecNumber evidence="2">3.1.4.-</ecNumber>
    </submittedName>
</protein>
<dbReference type="Pfam" id="PF13487">
    <property type="entry name" value="HD_5"/>
    <property type="match status" value="1"/>
</dbReference>
<dbReference type="InterPro" id="IPR003607">
    <property type="entry name" value="HD/PDEase_dom"/>
</dbReference>
<gene>
    <name evidence="2" type="ORF">ACFOUV_07985</name>
</gene>
<keyword evidence="3" id="KW-1185">Reference proteome</keyword>
<dbReference type="Proteomes" id="UP001595772">
    <property type="component" value="Unassembled WGS sequence"/>
</dbReference>
<dbReference type="PANTHER" id="PTHR43155">
    <property type="entry name" value="CYCLIC DI-GMP PHOSPHODIESTERASE PA4108-RELATED"/>
    <property type="match status" value="1"/>
</dbReference>
<dbReference type="EMBL" id="JBHSAO010000006">
    <property type="protein sequence ID" value="MFC4023729.1"/>
    <property type="molecule type" value="Genomic_DNA"/>
</dbReference>
<reference evidence="3" key="1">
    <citation type="journal article" date="2019" name="Int. J. Syst. Evol. Microbiol.">
        <title>The Global Catalogue of Microorganisms (GCM) 10K type strain sequencing project: providing services to taxonomists for standard genome sequencing and annotation.</title>
        <authorList>
            <consortium name="The Broad Institute Genomics Platform"/>
            <consortium name="The Broad Institute Genome Sequencing Center for Infectious Disease"/>
            <person name="Wu L."/>
            <person name="Ma J."/>
        </authorList>
    </citation>
    <scope>NUCLEOTIDE SEQUENCE [LARGE SCALE GENOMIC DNA]</scope>
    <source>
        <strain evidence="3">IBRC-M 10703</strain>
    </source>
</reference>
<dbReference type="Gene3D" id="1.10.3210.10">
    <property type="entry name" value="Hypothetical protein af1432"/>
    <property type="match status" value="1"/>
</dbReference>
<comment type="caution">
    <text evidence="2">The sequence shown here is derived from an EMBL/GenBank/DDBJ whole genome shotgun (WGS) entry which is preliminary data.</text>
</comment>
<sequence length="362" mass="41010">MKLASTKSIKPGTKLAQSIYNENGVVLLAKGMSLTERMIKRLLNQGITYIYIEDPLTKDIYPESIIPDHLRRKATETIKETFHQIKKDGFLDNPYILNKKGRDLGNVVEQILKEIQNSEKSLTLLADIFVSDNYVFQHSLNVAIYSLAIGVQMDYSKNALLEIGVGAMLHDVGKIFIDPEILHKPDRLTDQEFEIIKSHTQMGYDYLRKHSGISSVVAHCAYQHHERLDGSGYPRGIEDREMLPYAKLIGIADVFDAVTSNRVYRDAMLPHEGLEILYAGAMRLFDKEMVEAFKKSIAVYPEGLTVELSDGRQGVVIRQNEQLCDRPIIRIIQENGKEVEEVYEVNLGRVVNVTITSVLTKD</sequence>
<evidence type="ECO:0000313" key="3">
    <source>
        <dbReference type="Proteomes" id="UP001595772"/>
    </source>
</evidence>